<keyword evidence="1" id="KW-1133">Transmembrane helix</keyword>
<evidence type="ECO:0000313" key="3">
    <source>
        <dbReference type="Proteomes" id="UP000184032"/>
    </source>
</evidence>
<keyword evidence="3" id="KW-1185">Reference proteome</keyword>
<dbReference type="RefSeq" id="WP_073184707.1">
    <property type="nucleotide sequence ID" value="NZ_FQXI01000007.1"/>
</dbReference>
<dbReference type="AlphaFoldDB" id="A0A1M5SLB9"/>
<protein>
    <submittedName>
        <fullName evidence="2">ABC-2 family transporter protein</fullName>
    </submittedName>
</protein>
<dbReference type="PANTHER" id="PTHR41309">
    <property type="entry name" value="MEMBRANE PROTEIN-RELATED"/>
    <property type="match status" value="1"/>
</dbReference>
<evidence type="ECO:0000313" key="2">
    <source>
        <dbReference type="EMBL" id="SHH38703.1"/>
    </source>
</evidence>
<accession>A0A1M5SLB9</accession>
<proteinExistence type="predicted"/>
<dbReference type="Pfam" id="PF13346">
    <property type="entry name" value="ABC2_membrane_5"/>
    <property type="match status" value="1"/>
</dbReference>
<dbReference type="PANTHER" id="PTHR41309:SF2">
    <property type="entry name" value="MEMBRANE PROTEIN"/>
    <property type="match status" value="1"/>
</dbReference>
<feature type="transmembrane region" description="Helical" evidence="1">
    <location>
        <begin position="182"/>
        <end position="207"/>
    </location>
</feature>
<feature type="transmembrane region" description="Helical" evidence="1">
    <location>
        <begin position="118"/>
        <end position="144"/>
    </location>
</feature>
<keyword evidence="1" id="KW-0472">Membrane</keyword>
<evidence type="ECO:0000256" key="1">
    <source>
        <dbReference type="SAM" id="Phobius"/>
    </source>
</evidence>
<feature type="transmembrane region" description="Helical" evidence="1">
    <location>
        <begin position="151"/>
        <end position="167"/>
    </location>
</feature>
<dbReference type="OrthoDB" id="1655186at2"/>
<feature type="transmembrane region" description="Helical" evidence="1">
    <location>
        <begin position="82"/>
        <end position="106"/>
    </location>
</feature>
<organism evidence="2 3">
    <name type="scientific">Anaerosphaera aminiphila DSM 21120</name>
    <dbReference type="NCBI Taxonomy" id="1120995"/>
    <lineage>
        <taxon>Bacteria</taxon>
        <taxon>Bacillati</taxon>
        <taxon>Bacillota</taxon>
        <taxon>Tissierellia</taxon>
        <taxon>Tissierellales</taxon>
        <taxon>Peptoniphilaceae</taxon>
        <taxon>Anaerosphaera</taxon>
    </lineage>
</organism>
<sequence length="210" mass="23384">MKGLIYKEFQLFLKSIDKKLIIIAGAGITFLMIKLEVYAGLLATLMLAMVIGMQSVMSFASDEKVNWKRYQLAMPVNEWRSVASKYISVILTLGVSVLVSIILFLVSSAVSKTFDITILQISVVSAIILPMVLTGVCLPLTYWFGFRSAQTMSLIGIVPVVYLISYFEDSPNVTSLIDSTQYYFLVSLVAVVIIFIISYVVSVMGYLRKK</sequence>
<feature type="transmembrane region" description="Helical" evidence="1">
    <location>
        <begin position="20"/>
        <end position="35"/>
    </location>
</feature>
<dbReference type="InterPro" id="IPR025699">
    <property type="entry name" value="ABC2_memb-like"/>
</dbReference>
<name>A0A1M5SLB9_9FIRM</name>
<reference evidence="2 3" key="1">
    <citation type="submission" date="2016-11" db="EMBL/GenBank/DDBJ databases">
        <authorList>
            <person name="Jaros S."/>
            <person name="Januszkiewicz K."/>
            <person name="Wedrychowicz H."/>
        </authorList>
    </citation>
    <scope>NUCLEOTIDE SEQUENCE [LARGE SCALE GENOMIC DNA]</scope>
    <source>
        <strain evidence="2 3">DSM 21120</strain>
    </source>
</reference>
<dbReference type="Proteomes" id="UP000184032">
    <property type="component" value="Unassembled WGS sequence"/>
</dbReference>
<gene>
    <name evidence="2" type="ORF">SAMN02745245_01222</name>
</gene>
<dbReference type="EMBL" id="FQXI01000007">
    <property type="protein sequence ID" value="SHH38703.1"/>
    <property type="molecule type" value="Genomic_DNA"/>
</dbReference>
<dbReference type="STRING" id="1120995.SAMN02745245_01222"/>
<keyword evidence="1" id="KW-0812">Transmembrane</keyword>